<accession>A0A7S1LLX5</accession>
<feature type="region of interest" description="Disordered" evidence="1">
    <location>
        <begin position="57"/>
        <end position="87"/>
    </location>
</feature>
<sequence length="340" mass="38534">MLRLKSQSWLPGAHIPIPNLHDHRPRTDRSVRRCALPLVNSARRCSAFSILFDPKPLELDSAESGPSPGTPPPGSSMRRDEEGAETWAEVEWPCETTPNKQLPGRCRSTVWWLHAPKTGTSFTASQMRCRCTPGWEPRHAPMPRNVTDGDLRTVIAMFREPRERLMSVYMYIQNPRYHCGPGEIGCSRDWGWDEQTEAAAKSDILAGRPPGEVLGRFQGCYANMIAGKRGCMSGELPRGDEVLEAERRVGLFRFVGLTRHWRLSVCLFNFLTEGRRFVTSAQLYNSRPTHGPDGTVYDTTGLPDDPVDDSIWKAVSDRFWREVREHGISEERCPLECPMR</sequence>
<evidence type="ECO:0000256" key="1">
    <source>
        <dbReference type="SAM" id="MobiDB-lite"/>
    </source>
</evidence>
<reference evidence="2" key="1">
    <citation type="submission" date="2021-01" db="EMBL/GenBank/DDBJ databases">
        <authorList>
            <person name="Corre E."/>
            <person name="Pelletier E."/>
            <person name="Niang G."/>
            <person name="Scheremetjew M."/>
            <person name="Finn R."/>
            <person name="Kale V."/>
            <person name="Holt S."/>
            <person name="Cochrane G."/>
            <person name="Meng A."/>
            <person name="Brown T."/>
            <person name="Cohen L."/>
        </authorList>
    </citation>
    <scope>NUCLEOTIDE SEQUENCE</scope>
    <source>
        <strain evidence="2">OF101</strain>
    </source>
</reference>
<name>A0A7S1LLX5_ALECA</name>
<proteinExistence type="predicted"/>
<gene>
    <name evidence="2" type="ORF">ACAT0790_LOCUS10636</name>
</gene>
<dbReference type="EMBL" id="HBGE01017823">
    <property type="protein sequence ID" value="CAD9107519.1"/>
    <property type="molecule type" value="Transcribed_RNA"/>
</dbReference>
<organism evidence="2">
    <name type="scientific">Alexandrium catenella</name>
    <name type="common">Red tide dinoflagellate</name>
    <name type="synonym">Gonyaulax catenella</name>
    <dbReference type="NCBI Taxonomy" id="2925"/>
    <lineage>
        <taxon>Eukaryota</taxon>
        <taxon>Sar</taxon>
        <taxon>Alveolata</taxon>
        <taxon>Dinophyceae</taxon>
        <taxon>Gonyaulacales</taxon>
        <taxon>Pyrocystaceae</taxon>
        <taxon>Alexandrium</taxon>
    </lineage>
</organism>
<evidence type="ECO:0000313" key="2">
    <source>
        <dbReference type="EMBL" id="CAD9107519.1"/>
    </source>
</evidence>
<protein>
    <recommendedName>
        <fullName evidence="3">Sulfotransferase domain-containing protein</fullName>
    </recommendedName>
</protein>
<dbReference type="AlphaFoldDB" id="A0A7S1LLX5"/>
<evidence type="ECO:0008006" key="3">
    <source>
        <dbReference type="Google" id="ProtNLM"/>
    </source>
</evidence>